<evidence type="ECO:0000313" key="2">
    <source>
        <dbReference type="Proteomes" id="UP000826709"/>
    </source>
</evidence>
<dbReference type="EMBL" id="CP037968">
    <property type="protein sequence ID" value="QYZ78932.1"/>
    <property type="molecule type" value="Genomic_DNA"/>
</dbReference>
<reference evidence="1" key="2">
    <citation type="submission" date="2019-03" db="EMBL/GenBank/DDBJ databases">
        <authorList>
            <person name="Chen S.-C."/>
            <person name="Wu S.-Y."/>
            <person name="Lai M.-C."/>
        </authorList>
    </citation>
    <scope>NUCLEOTIDE SEQUENCE</scope>
    <source>
        <strain evidence="1">ML15</strain>
    </source>
</reference>
<dbReference type="RefSeq" id="WP_220682703.1">
    <property type="nucleotide sequence ID" value="NZ_CP037968.1"/>
</dbReference>
<organism evidence="1 2">
    <name type="scientific">Methanofollis formosanus</name>
    <dbReference type="NCBI Taxonomy" id="299308"/>
    <lineage>
        <taxon>Archaea</taxon>
        <taxon>Methanobacteriati</taxon>
        <taxon>Methanobacteriota</taxon>
        <taxon>Stenosarchaea group</taxon>
        <taxon>Methanomicrobia</taxon>
        <taxon>Methanomicrobiales</taxon>
        <taxon>Methanomicrobiaceae</taxon>
        <taxon>Methanofollis</taxon>
    </lineage>
</organism>
<protein>
    <submittedName>
        <fullName evidence="1">Uncharacterized protein</fullName>
    </submittedName>
</protein>
<sequence length="278" mass="30938">MKAAEILELDSLNFVEGSFADLTEPESAWPILACRPEEGRLLVDENEELLAVAFRTEEGWIAASYLFHPPESEVIDLFDEIDAEIYQERREVWAAAMREYYSTELLRTVGPAMEDIPPDRQEKIADLVGEVWGIKDGEVCLDCCCGSGVGAAALRSIGMQPLAYDHDPSLLALGLEEKRLLPGETACIDATAATAYFSPAPYGAAFMMGTIRSFEAGIWEAITFELLDLTDETLITVATEEEIDLVAEWCREAGRTTEVRENARDPIYDRWVCLARRA</sequence>
<gene>
    <name evidence="1" type="ORF">E2N92_05585</name>
</gene>
<dbReference type="KEGG" id="mfk:E2N92_05585"/>
<reference evidence="1" key="1">
    <citation type="journal article" date="2005" name="Int. J. Syst. Evol. Microbiol.">
        <title>Methanofollis formosanus sp. nov., isolated from a fish pond.</title>
        <authorList>
            <person name="Wu S.Y."/>
            <person name="Chen S.C."/>
            <person name="Lai M.C."/>
        </authorList>
    </citation>
    <scope>NUCLEOTIDE SEQUENCE</scope>
    <source>
        <strain evidence="1">ML15</strain>
    </source>
</reference>
<accession>A0A8G1EGH7</accession>
<dbReference type="Proteomes" id="UP000826709">
    <property type="component" value="Chromosome"/>
</dbReference>
<keyword evidence="2" id="KW-1185">Reference proteome</keyword>
<dbReference type="SUPFAM" id="SSF53335">
    <property type="entry name" value="S-adenosyl-L-methionine-dependent methyltransferases"/>
    <property type="match status" value="1"/>
</dbReference>
<proteinExistence type="predicted"/>
<dbReference type="AlphaFoldDB" id="A0A8G1EGH7"/>
<dbReference type="InterPro" id="IPR029063">
    <property type="entry name" value="SAM-dependent_MTases_sf"/>
</dbReference>
<dbReference type="Gene3D" id="3.40.50.150">
    <property type="entry name" value="Vaccinia Virus protein VP39"/>
    <property type="match status" value="1"/>
</dbReference>
<dbReference type="OrthoDB" id="116032at2157"/>
<name>A0A8G1EGH7_9EURY</name>
<evidence type="ECO:0000313" key="1">
    <source>
        <dbReference type="EMBL" id="QYZ78932.1"/>
    </source>
</evidence>